<keyword evidence="1" id="KW-1133">Transmembrane helix</keyword>
<name>A0ABQ3TCD1_9ACTN</name>
<feature type="transmembrane region" description="Helical" evidence="1">
    <location>
        <begin position="71"/>
        <end position="89"/>
    </location>
</feature>
<keyword evidence="1" id="KW-0472">Membrane</keyword>
<evidence type="ECO:0000313" key="2">
    <source>
        <dbReference type="EMBL" id="GHI78074.1"/>
    </source>
</evidence>
<organism evidence="2 3">
    <name type="scientific">Streptomyces spororaveus</name>
    <dbReference type="NCBI Taxonomy" id="284039"/>
    <lineage>
        <taxon>Bacteria</taxon>
        <taxon>Bacillati</taxon>
        <taxon>Actinomycetota</taxon>
        <taxon>Actinomycetes</taxon>
        <taxon>Kitasatosporales</taxon>
        <taxon>Streptomycetaceae</taxon>
        <taxon>Streptomyces</taxon>
    </lineage>
</organism>
<dbReference type="EMBL" id="BNED01000005">
    <property type="protein sequence ID" value="GHI78074.1"/>
    <property type="molecule type" value="Genomic_DNA"/>
</dbReference>
<evidence type="ECO:0008006" key="4">
    <source>
        <dbReference type="Google" id="ProtNLM"/>
    </source>
</evidence>
<feature type="transmembrane region" description="Helical" evidence="1">
    <location>
        <begin position="6"/>
        <end position="32"/>
    </location>
</feature>
<evidence type="ECO:0000313" key="3">
    <source>
        <dbReference type="Proteomes" id="UP000608522"/>
    </source>
</evidence>
<reference evidence="3" key="1">
    <citation type="submission" date="2023-07" db="EMBL/GenBank/DDBJ databases">
        <title>Whole genome shotgun sequence of Streptomyces spororaveus NBRC 15456.</title>
        <authorList>
            <person name="Komaki H."/>
            <person name="Tamura T."/>
        </authorList>
    </citation>
    <scope>NUCLEOTIDE SEQUENCE [LARGE SCALE GENOMIC DNA]</scope>
    <source>
        <strain evidence="3">NBRC 15456</strain>
    </source>
</reference>
<evidence type="ECO:0000256" key="1">
    <source>
        <dbReference type="SAM" id="Phobius"/>
    </source>
</evidence>
<dbReference type="RefSeq" id="WP_202199978.1">
    <property type="nucleotide sequence ID" value="NZ_BAAATO010000001.1"/>
</dbReference>
<gene>
    <name evidence="2" type="ORF">Sspor_36350</name>
</gene>
<feature type="transmembrane region" description="Helical" evidence="1">
    <location>
        <begin position="44"/>
        <end position="65"/>
    </location>
</feature>
<sequence length="109" mass="11272">MGLLVIVIALAVVLAGIAAILATSAVLGYATVAASRRLPLGARIALLVALAAGSAAVWVSALGIWAIWRPAALALPFLTTVASGAGFLAREARKRHTPRVRYPAWPARH</sequence>
<accession>A0ABQ3TCD1</accession>
<comment type="caution">
    <text evidence="2">The sequence shown here is derived from an EMBL/GenBank/DDBJ whole genome shotgun (WGS) entry which is preliminary data.</text>
</comment>
<protein>
    <recommendedName>
        <fullName evidence="4">Integral membrane protein</fullName>
    </recommendedName>
</protein>
<dbReference type="Proteomes" id="UP000608522">
    <property type="component" value="Unassembled WGS sequence"/>
</dbReference>
<keyword evidence="1" id="KW-0812">Transmembrane</keyword>
<proteinExistence type="predicted"/>
<keyword evidence="3" id="KW-1185">Reference proteome</keyword>